<keyword evidence="2" id="KW-1133">Transmembrane helix</keyword>
<keyword evidence="4" id="KW-1185">Reference proteome</keyword>
<dbReference type="Proteomes" id="UP000796880">
    <property type="component" value="Unassembled WGS sequence"/>
</dbReference>
<reference evidence="3" key="1">
    <citation type="submission" date="2020-03" db="EMBL/GenBank/DDBJ databases">
        <title>A high-quality chromosome-level genome assembly of a woody plant with both climbing and erect habits, Rhamnella rubrinervis.</title>
        <authorList>
            <person name="Lu Z."/>
            <person name="Yang Y."/>
            <person name="Zhu X."/>
            <person name="Sun Y."/>
        </authorList>
    </citation>
    <scope>NUCLEOTIDE SEQUENCE</scope>
    <source>
        <strain evidence="3">BYM</strain>
        <tissue evidence="3">Leaf</tissue>
    </source>
</reference>
<evidence type="ECO:0000313" key="4">
    <source>
        <dbReference type="Proteomes" id="UP000796880"/>
    </source>
</evidence>
<evidence type="ECO:0000256" key="2">
    <source>
        <dbReference type="SAM" id="Phobius"/>
    </source>
</evidence>
<proteinExistence type="predicted"/>
<protein>
    <submittedName>
        <fullName evidence="3">Uncharacterized protein</fullName>
    </submittedName>
</protein>
<feature type="region of interest" description="Disordered" evidence="1">
    <location>
        <begin position="52"/>
        <end position="76"/>
    </location>
</feature>
<organism evidence="3 4">
    <name type="scientific">Rhamnella rubrinervis</name>
    <dbReference type="NCBI Taxonomy" id="2594499"/>
    <lineage>
        <taxon>Eukaryota</taxon>
        <taxon>Viridiplantae</taxon>
        <taxon>Streptophyta</taxon>
        <taxon>Embryophyta</taxon>
        <taxon>Tracheophyta</taxon>
        <taxon>Spermatophyta</taxon>
        <taxon>Magnoliopsida</taxon>
        <taxon>eudicotyledons</taxon>
        <taxon>Gunneridae</taxon>
        <taxon>Pentapetalae</taxon>
        <taxon>rosids</taxon>
        <taxon>fabids</taxon>
        <taxon>Rosales</taxon>
        <taxon>Rhamnaceae</taxon>
        <taxon>rhamnoid group</taxon>
        <taxon>Rhamneae</taxon>
        <taxon>Rhamnella</taxon>
    </lineage>
</organism>
<keyword evidence="2" id="KW-0472">Membrane</keyword>
<dbReference type="AlphaFoldDB" id="A0A8K0E2H9"/>
<evidence type="ECO:0000256" key="1">
    <source>
        <dbReference type="SAM" id="MobiDB-lite"/>
    </source>
</evidence>
<name>A0A8K0E2H9_9ROSA</name>
<gene>
    <name evidence="3" type="ORF">FNV43_RR21001</name>
</gene>
<sequence>MNRKHHSQPVTRNQQILAPEEPPMAINMLANVLPCEDSGRLGSVPISGVCGGGGASRACEEEPTSPLKPMASLENGQRNKNKIKNVLAMSTIRKLGSMLLLLLYLLLLRRESNGFQEWHINGEEEDDG</sequence>
<keyword evidence="2" id="KW-0812">Transmembrane</keyword>
<accession>A0A8K0E2H9</accession>
<comment type="caution">
    <text evidence="3">The sequence shown here is derived from an EMBL/GenBank/DDBJ whole genome shotgun (WGS) entry which is preliminary data.</text>
</comment>
<feature type="transmembrane region" description="Helical" evidence="2">
    <location>
        <begin position="86"/>
        <end position="107"/>
    </location>
</feature>
<evidence type="ECO:0000313" key="3">
    <source>
        <dbReference type="EMBL" id="KAF3438240.1"/>
    </source>
</evidence>
<dbReference type="EMBL" id="VOIH02000009">
    <property type="protein sequence ID" value="KAF3438240.1"/>
    <property type="molecule type" value="Genomic_DNA"/>
</dbReference>